<dbReference type="Gene3D" id="3.30.429.10">
    <property type="entry name" value="Macrophage Migration Inhibitory Factor"/>
    <property type="match status" value="1"/>
</dbReference>
<dbReference type="SUPFAM" id="SSF55331">
    <property type="entry name" value="Tautomerase/MIF"/>
    <property type="match status" value="1"/>
</dbReference>
<organism evidence="1 2">
    <name type="scientific">Tengunoibacter tsumagoiensis</name>
    <dbReference type="NCBI Taxonomy" id="2014871"/>
    <lineage>
        <taxon>Bacteria</taxon>
        <taxon>Bacillati</taxon>
        <taxon>Chloroflexota</taxon>
        <taxon>Ktedonobacteria</taxon>
        <taxon>Ktedonobacterales</taxon>
        <taxon>Dictyobacteraceae</taxon>
        <taxon>Tengunoibacter</taxon>
    </lineage>
</organism>
<dbReference type="Proteomes" id="UP000287352">
    <property type="component" value="Unassembled WGS sequence"/>
</dbReference>
<dbReference type="OrthoDB" id="9804765at2"/>
<name>A0A401ZYN1_9CHLR</name>
<accession>A0A401ZYN1</accession>
<sequence length="138" mass="15595">MPFVHISLRQGTSIAYRHAIADGVHKALVDAIGIPNADRFQVITEHDLANLIYDEHYLVDNARTEGIVFIQITFVQGRTSEMKQDLYHRIAENLTRNPGLRAEDVFITLVENSPADWSVGNGEAQLLKRLKEETGLRK</sequence>
<dbReference type="InterPro" id="IPR014347">
    <property type="entry name" value="Tautomerase/MIF_sf"/>
</dbReference>
<protein>
    <submittedName>
        <fullName evidence="1">Tautomerase</fullName>
    </submittedName>
</protein>
<dbReference type="PANTHER" id="PTHR38460">
    <property type="entry name" value="TAUTOMERASE YOLI-RELATED"/>
    <property type="match status" value="1"/>
</dbReference>
<dbReference type="PANTHER" id="PTHR38460:SF1">
    <property type="entry name" value="TAUTOMERASE YOLI-RELATED"/>
    <property type="match status" value="1"/>
</dbReference>
<dbReference type="Pfam" id="PF14552">
    <property type="entry name" value="Tautomerase_2"/>
    <property type="match status" value="1"/>
</dbReference>
<dbReference type="EMBL" id="BIFR01000001">
    <property type="protein sequence ID" value="GCE11947.1"/>
    <property type="molecule type" value="Genomic_DNA"/>
</dbReference>
<comment type="caution">
    <text evidence="1">The sequence shown here is derived from an EMBL/GenBank/DDBJ whole genome shotgun (WGS) entry which is preliminary data.</text>
</comment>
<reference evidence="2" key="1">
    <citation type="submission" date="2018-12" db="EMBL/GenBank/DDBJ databases">
        <title>Tengunoibacter tsumagoiensis gen. nov., sp. nov., Dictyobacter kobayashii sp. nov., D. alpinus sp. nov., and D. joshuensis sp. nov. and description of Dictyobacteraceae fam. nov. within the order Ktedonobacterales isolated from Tengu-no-mugimeshi.</title>
        <authorList>
            <person name="Wang C.M."/>
            <person name="Zheng Y."/>
            <person name="Sakai Y."/>
            <person name="Toyoda A."/>
            <person name="Minakuchi Y."/>
            <person name="Abe K."/>
            <person name="Yokota A."/>
            <person name="Yabe S."/>
        </authorList>
    </citation>
    <scope>NUCLEOTIDE SEQUENCE [LARGE SCALE GENOMIC DNA]</scope>
    <source>
        <strain evidence="2">Uno3</strain>
    </source>
</reference>
<dbReference type="InterPro" id="IPR037479">
    <property type="entry name" value="Tauto_MSAD"/>
</dbReference>
<evidence type="ECO:0000313" key="1">
    <source>
        <dbReference type="EMBL" id="GCE11947.1"/>
    </source>
</evidence>
<keyword evidence="2" id="KW-1185">Reference proteome</keyword>
<gene>
    <name evidence="1" type="ORF">KTT_18060</name>
</gene>
<evidence type="ECO:0000313" key="2">
    <source>
        <dbReference type="Proteomes" id="UP000287352"/>
    </source>
</evidence>
<dbReference type="RefSeq" id="WP_126579619.1">
    <property type="nucleotide sequence ID" value="NZ_BIFR01000001.1"/>
</dbReference>
<proteinExistence type="predicted"/>
<dbReference type="AlphaFoldDB" id="A0A401ZYN1"/>